<reference evidence="6 7" key="1">
    <citation type="journal article" date="2018" name="FEMS Microbiol. Ecol.">
        <title>Co-invading symbiotic mutualists of Medicago polymorpha retain high ancestral diversity and contain diverse accessory genomes.</title>
        <authorList>
            <person name="Porter S.S."/>
            <person name="Faber-Hammond J.J."/>
            <person name="Friesen M.L."/>
        </authorList>
    </citation>
    <scope>NUCLEOTIDE SEQUENCE [LARGE SCALE GENOMIC DNA]</scope>
    <source>
        <strain evidence="6 7">Str16</strain>
    </source>
</reference>
<dbReference type="InterPro" id="IPR037402">
    <property type="entry name" value="YidZ_PBP2"/>
</dbReference>
<evidence type="ECO:0000256" key="3">
    <source>
        <dbReference type="ARBA" id="ARBA00023125"/>
    </source>
</evidence>
<proteinExistence type="inferred from homology"/>
<dbReference type="EMBL" id="NBUC01000113">
    <property type="protein sequence ID" value="PLT99151.1"/>
    <property type="molecule type" value="Genomic_DNA"/>
</dbReference>
<comment type="similarity">
    <text evidence="1">Belongs to the LysR transcriptional regulatory family.</text>
</comment>
<accession>A0ABX4THQ5</accession>
<keyword evidence="7" id="KW-1185">Reference proteome</keyword>
<dbReference type="PANTHER" id="PTHR30118:SF15">
    <property type="entry name" value="TRANSCRIPTIONAL REGULATORY PROTEIN"/>
    <property type="match status" value="1"/>
</dbReference>
<dbReference type="InterPro" id="IPR005119">
    <property type="entry name" value="LysR_subst-bd"/>
</dbReference>
<protein>
    <recommendedName>
        <fullName evidence="5">LysR substrate-binding domain-containing protein</fullName>
    </recommendedName>
</protein>
<evidence type="ECO:0000259" key="5">
    <source>
        <dbReference type="Pfam" id="PF03466"/>
    </source>
</evidence>
<name>A0ABX4THQ5_9HYPH</name>
<sequence>MRRGRWILRWFPPTKFPRGFAAQTLYEENFVIAMLAEHPFGKDPTLDAFCHMQHLVVSLTGDVYGFVDDILAEHGRSRRVALTAPNFMFALMTIAESDLIAALARTFVAMYAPRFDIVSAEAPLPLLRSRIRALASRAALMDAGVAWLFDRLAKSLAVKYV</sequence>
<dbReference type="Pfam" id="PF03466">
    <property type="entry name" value="LysR_substrate"/>
    <property type="match status" value="1"/>
</dbReference>
<keyword evidence="4" id="KW-0804">Transcription</keyword>
<dbReference type="SUPFAM" id="SSF53850">
    <property type="entry name" value="Periplasmic binding protein-like II"/>
    <property type="match status" value="1"/>
</dbReference>
<evidence type="ECO:0000256" key="4">
    <source>
        <dbReference type="ARBA" id="ARBA00023163"/>
    </source>
</evidence>
<dbReference type="InterPro" id="IPR050389">
    <property type="entry name" value="LysR-type_TF"/>
</dbReference>
<comment type="caution">
    <text evidence="6">The sequence shown here is derived from an EMBL/GenBank/DDBJ whole genome shotgun (WGS) entry which is preliminary data.</text>
</comment>
<keyword evidence="2" id="KW-0805">Transcription regulation</keyword>
<dbReference type="Gene3D" id="3.40.190.10">
    <property type="entry name" value="Periplasmic binding protein-like II"/>
    <property type="match status" value="2"/>
</dbReference>
<dbReference type="Proteomes" id="UP001190825">
    <property type="component" value="Unassembled WGS sequence"/>
</dbReference>
<evidence type="ECO:0000256" key="1">
    <source>
        <dbReference type="ARBA" id="ARBA00009437"/>
    </source>
</evidence>
<keyword evidence="3" id="KW-0238">DNA-binding</keyword>
<organism evidence="6 7">
    <name type="scientific">Sinorhizobium medicae</name>
    <dbReference type="NCBI Taxonomy" id="110321"/>
    <lineage>
        <taxon>Bacteria</taxon>
        <taxon>Pseudomonadati</taxon>
        <taxon>Pseudomonadota</taxon>
        <taxon>Alphaproteobacteria</taxon>
        <taxon>Hyphomicrobiales</taxon>
        <taxon>Rhizobiaceae</taxon>
        <taxon>Sinorhizobium/Ensifer group</taxon>
        <taxon>Sinorhizobium</taxon>
    </lineage>
</organism>
<evidence type="ECO:0000313" key="6">
    <source>
        <dbReference type="EMBL" id="PLT99151.1"/>
    </source>
</evidence>
<gene>
    <name evidence="6" type="ORF">BMJ33_24160</name>
</gene>
<evidence type="ECO:0000256" key="2">
    <source>
        <dbReference type="ARBA" id="ARBA00023015"/>
    </source>
</evidence>
<evidence type="ECO:0000313" key="7">
    <source>
        <dbReference type="Proteomes" id="UP001190825"/>
    </source>
</evidence>
<dbReference type="PANTHER" id="PTHR30118">
    <property type="entry name" value="HTH-TYPE TRANSCRIPTIONAL REGULATOR LEUO-RELATED"/>
    <property type="match status" value="1"/>
</dbReference>
<feature type="domain" description="LysR substrate-binding" evidence="5">
    <location>
        <begin position="16"/>
        <end position="155"/>
    </location>
</feature>
<dbReference type="CDD" id="cd08417">
    <property type="entry name" value="PBP2_Nitroaromatics_like"/>
    <property type="match status" value="1"/>
</dbReference>